<organism evidence="1 2">
    <name type="scientific">Panagrolaimus sp. ES5</name>
    <dbReference type="NCBI Taxonomy" id="591445"/>
    <lineage>
        <taxon>Eukaryota</taxon>
        <taxon>Metazoa</taxon>
        <taxon>Ecdysozoa</taxon>
        <taxon>Nematoda</taxon>
        <taxon>Chromadorea</taxon>
        <taxon>Rhabditida</taxon>
        <taxon>Tylenchina</taxon>
        <taxon>Panagrolaimomorpha</taxon>
        <taxon>Panagrolaimoidea</taxon>
        <taxon>Panagrolaimidae</taxon>
        <taxon>Panagrolaimus</taxon>
    </lineage>
</organism>
<reference evidence="2" key="1">
    <citation type="submission" date="2022-11" db="UniProtKB">
        <authorList>
            <consortium name="WormBaseParasite"/>
        </authorList>
    </citation>
    <scope>IDENTIFICATION</scope>
</reference>
<name>A0AC34GS26_9BILA</name>
<accession>A0AC34GS26</accession>
<evidence type="ECO:0000313" key="1">
    <source>
        <dbReference type="Proteomes" id="UP000887579"/>
    </source>
</evidence>
<proteinExistence type="predicted"/>
<sequence>MSEDAHGGPEIFSDDDSNAPYSVYASRPPMNQEEFDARFGYSKPIHHHPTVIRKAAKFSRRYYRPFTSISAFFQTIVGFIPILAWLPKYDWKENLTMDIIGGLTVGVMHVPQGIAYALLANVKPVVGLYTSFFPPLFYMIFGTSRHNSIGSFAVVALMSGMAVSKSCGDPAAPFNGSIGEDPITYDACALGTASTLAFCVGIIHLVMAVLRLEIITTYFSDQLVAGFTTAASFHVFVTQLKDLFGLRGVKKAEGAGHLFRTLWTYVTNFDKINPVTCIMGFSAMAFLIIGKDFVNPYLKKRFRLATPLPFELMVVVFGTVISGIFHLNPNFNVKIVEKIPTGLPTPHIPKISEMPELFFDALSIAVVVVAVHISLAKMFAKKLRYKVDPGQELYALGLSSSLSAFFPVYPVSCSLGRTLVNVEAGTKTQLSTIASTIFLAAIIGYIGKWLETLPMCVLSAIVIVALKGMVKKFADLPHLWPVSKIDCSIWVVSFVATVAWDVTPGLGISIIWALMTTVFRTQFPRWHFLATLAGTNDFRDSERYKAVVDHNGICIFRFDSPLLFTNVEKFKTSIEHAVYKWEAEKPALTPESILPEELKISPDEAEEIASNVVTIRSATDIINPDKPFASLFYRHFVIDCSGFTFVDYMGVNALKEVFTEMRNKKVLVYFAAAKAPVRDLFEACGFYKYVAKHNFYPTIRDAVAIARKRRNASTMQLLDEIRCHHDVLNDLIRTQPMN</sequence>
<protein>
    <submittedName>
        <fullName evidence="2">STAS domain-containing protein</fullName>
    </submittedName>
</protein>
<dbReference type="Proteomes" id="UP000887579">
    <property type="component" value="Unplaced"/>
</dbReference>
<dbReference type="WBParaSite" id="ES5_v2.g7399.t1">
    <property type="protein sequence ID" value="ES5_v2.g7399.t1"/>
    <property type="gene ID" value="ES5_v2.g7399"/>
</dbReference>
<evidence type="ECO:0000313" key="2">
    <source>
        <dbReference type="WBParaSite" id="ES5_v2.g7399.t1"/>
    </source>
</evidence>